<dbReference type="FunCoup" id="A0A151ZEY3">
    <property type="interactions" value="75"/>
</dbReference>
<accession>A0A151ZEY3</accession>
<name>A0A151ZEY3_TIELA</name>
<dbReference type="OMA" id="KISIMER"/>
<dbReference type="Proteomes" id="UP000076078">
    <property type="component" value="Unassembled WGS sequence"/>
</dbReference>
<feature type="coiled-coil region" evidence="1">
    <location>
        <begin position="149"/>
        <end position="225"/>
    </location>
</feature>
<evidence type="ECO:0000256" key="2">
    <source>
        <dbReference type="SAM" id="MobiDB-lite"/>
    </source>
</evidence>
<reference evidence="3 4" key="1">
    <citation type="submission" date="2015-12" db="EMBL/GenBank/DDBJ databases">
        <title>Dictyostelia acquired genes for synthesis and detection of signals that induce cell-type specialization by lateral gene transfer from prokaryotes.</title>
        <authorList>
            <person name="Gloeckner G."/>
            <person name="Schaap P."/>
        </authorList>
    </citation>
    <scope>NUCLEOTIDE SEQUENCE [LARGE SCALE GENOMIC DNA]</scope>
    <source>
        <strain evidence="3 4">TK</strain>
    </source>
</reference>
<comment type="caution">
    <text evidence="3">The sequence shown here is derived from an EMBL/GenBank/DDBJ whole genome shotgun (WGS) entry which is preliminary data.</text>
</comment>
<keyword evidence="1" id="KW-0175">Coiled coil</keyword>
<dbReference type="AlphaFoldDB" id="A0A151ZEY3"/>
<evidence type="ECO:0000313" key="3">
    <source>
        <dbReference type="EMBL" id="KYQ92521.1"/>
    </source>
</evidence>
<evidence type="ECO:0000256" key="1">
    <source>
        <dbReference type="SAM" id="Coils"/>
    </source>
</evidence>
<organism evidence="3 4">
    <name type="scientific">Tieghemostelium lacteum</name>
    <name type="common">Slime mold</name>
    <name type="synonym">Dictyostelium lacteum</name>
    <dbReference type="NCBI Taxonomy" id="361077"/>
    <lineage>
        <taxon>Eukaryota</taxon>
        <taxon>Amoebozoa</taxon>
        <taxon>Evosea</taxon>
        <taxon>Eumycetozoa</taxon>
        <taxon>Dictyostelia</taxon>
        <taxon>Dictyosteliales</taxon>
        <taxon>Raperosteliaceae</taxon>
        <taxon>Tieghemostelium</taxon>
    </lineage>
</organism>
<feature type="compositionally biased region" description="Low complexity" evidence="2">
    <location>
        <begin position="59"/>
        <end position="72"/>
    </location>
</feature>
<keyword evidence="4" id="KW-1185">Reference proteome</keyword>
<sequence length="261" mass="29203">MTSKLYLESISYDQDENKLKQLKYTKPHRKTTTAVLLRNAEATLNDITNSDNHNHTSSKESCNNISSSSTTIQLNKSTPVKSTNSNNPQQINILDNTSLSPKSSRYTIGSTPTKLPSNTTHNPNMMTLTQSQPTPSPVISVAKSLFTPTKNMKSKKKVMEKEIEMLKEKISIMERIGTDRDSDSAKLKMTLIETMTENDVLQKKVSDLEETIKCLKKELDKGSYESWKGYCSLQDSPPGVSTRYTKKRALGSNVSSSFSNY</sequence>
<proteinExistence type="predicted"/>
<gene>
    <name evidence="3" type="ORF">DLAC_06510</name>
</gene>
<feature type="compositionally biased region" description="Polar residues" evidence="2">
    <location>
        <begin position="73"/>
        <end position="123"/>
    </location>
</feature>
<evidence type="ECO:0000313" key="4">
    <source>
        <dbReference type="Proteomes" id="UP000076078"/>
    </source>
</evidence>
<protein>
    <submittedName>
        <fullName evidence="3">Uncharacterized protein</fullName>
    </submittedName>
</protein>
<feature type="region of interest" description="Disordered" evidence="2">
    <location>
        <begin position="46"/>
        <end position="123"/>
    </location>
</feature>
<dbReference type="OrthoDB" id="19917at2759"/>
<dbReference type="InParanoid" id="A0A151ZEY3"/>
<dbReference type="EMBL" id="LODT01000029">
    <property type="protein sequence ID" value="KYQ92521.1"/>
    <property type="molecule type" value="Genomic_DNA"/>
</dbReference>